<comment type="similarity">
    <text evidence="5">Belongs to the MIP/aquaporin (TC 1.A.8) family.</text>
</comment>
<evidence type="ECO:0008006" key="9">
    <source>
        <dbReference type="Google" id="ProtNLM"/>
    </source>
</evidence>
<keyword evidence="8" id="KW-1185">Reference proteome</keyword>
<dbReference type="PANTHER" id="PTHR19139">
    <property type="entry name" value="AQUAPORIN TRANSPORTER"/>
    <property type="match status" value="1"/>
</dbReference>
<proteinExistence type="inferred from homology"/>
<dbReference type="EMBL" id="JAPTSV010000004">
    <property type="protein sequence ID" value="KAJ1528345.1"/>
    <property type="molecule type" value="Genomic_DNA"/>
</dbReference>
<organism evidence="7 8">
    <name type="scientific">Megalurothrips usitatus</name>
    <name type="common">bean blossom thrips</name>
    <dbReference type="NCBI Taxonomy" id="439358"/>
    <lineage>
        <taxon>Eukaryota</taxon>
        <taxon>Metazoa</taxon>
        <taxon>Ecdysozoa</taxon>
        <taxon>Arthropoda</taxon>
        <taxon>Hexapoda</taxon>
        <taxon>Insecta</taxon>
        <taxon>Pterygota</taxon>
        <taxon>Neoptera</taxon>
        <taxon>Paraneoptera</taxon>
        <taxon>Thysanoptera</taxon>
        <taxon>Terebrantia</taxon>
        <taxon>Thripoidea</taxon>
        <taxon>Thripidae</taxon>
        <taxon>Megalurothrips</taxon>
    </lineage>
</organism>
<evidence type="ECO:0000256" key="4">
    <source>
        <dbReference type="ARBA" id="ARBA00023136"/>
    </source>
</evidence>
<dbReference type="AlphaFoldDB" id="A0AAV7XU00"/>
<feature type="transmembrane region" description="Helical" evidence="6">
    <location>
        <begin position="216"/>
        <end position="237"/>
    </location>
</feature>
<gene>
    <name evidence="7" type="ORF">ONE63_006765</name>
</gene>
<evidence type="ECO:0000313" key="7">
    <source>
        <dbReference type="EMBL" id="KAJ1528345.1"/>
    </source>
</evidence>
<dbReference type="InterPro" id="IPR023271">
    <property type="entry name" value="Aquaporin-like"/>
</dbReference>
<keyword evidence="2 5" id="KW-0812">Transmembrane</keyword>
<feature type="transmembrane region" description="Helical" evidence="6">
    <location>
        <begin position="44"/>
        <end position="65"/>
    </location>
</feature>
<evidence type="ECO:0000256" key="1">
    <source>
        <dbReference type="ARBA" id="ARBA00004141"/>
    </source>
</evidence>
<evidence type="ECO:0000313" key="8">
    <source>
        <dbReference type="Proteomes" id="UP001075354"/>
    </source>
</evidence>
<dbReference type="PRINTS" id="PR00783">
    <property type="entry name" value="MINTRINSICP"/>
</dbReference>
<evidence type="ECO:0000256" key="5">
    <source>
        <dbReference type="RuleBase" id="RU000477"/>
    </source>
</evidence>
<dbReference type="GO" id="GO:0015267">
    <property type="term" value="F:channel activity"/>
    <property type="evidence" value="ECO:0007669"/>
    <property type="project" value="InterPro"/>
</dbReference>
<comment type="subcellular location">
    <subcellularLocation>
        <location evidence="1">Membrane</location>
        <topology evidence="1">Multi-pass membrane protein</topology>
    </subcellularLocation>
</comment>
<evidence type="ECO:0000256" key="6">
    <source>
        <dbReference type="SAM" id="Phobius"/>
    </source>
</evidence>
<keyword evidence="5" id="KW-0813">Transport</keyword>
<evidence type="ECO:0000256" key="2">
    <source>
        <dbReference type="ARBA" id="ARBA00022692"/>
    </source>
</evidence>
<evidence type="ECO:0000256" key="3">
    <source>
        <dbReference type="ARBA" id="ARBA00022989"/>
    </source>
</evidence>
<dbReference type="Gene3D" id="1.20.1080.10">
    <property type="entry name" value="Glycerol uptake facilitator protein"/>
    <property type="match status" value="1"/>
</dbReference>
<feature type="transmembrane region" description="Helical" evidence="6">
    <location>
        <begin position="12"/>
        <end position="32"/>
    </location>
</feature>
<dbReference type="InterPro" id="IPR034294">
    <property type="entry name" value="Aquaporin_transptr"/>
</dbReference>
<dbReference type="Pfam" id="PF00230">
    <property type="entry name" value="MIP"/>
    <property type="match status" value="1"/>
</dbReference>
<dbReference type="PANTHER" id="PTHR19139:SF270">
    <property type="entry name" value="ENTOMOGLYCEROPORIN 1-RELATED"/>
    <property type="match status" value="1"/>
</dbReference>
<keyword evidence="4 6" id="KW-0472">Membrane</keyword>
<comment type="caution">
    <text evidence="7">The sequence shown here is derived from an EMBL/GenBank/DDBJ whole genome shotgun (WGS) entry which is preliminary data.</text>
</comment>
<sequence>MDAATKKLLAAVLAEALGIGMVCFFGCAGTLSGPLGQTVTHFQVAITFGLIVMIAIACFAHVSGAHFNPAVTLMALIMKVIDIKTAVAYVVAQIVGGALGYGMLKVGPVCPQLVTPSELLYWNAAPNATGPCCTVPHQEMTSPQALLAELIATCALLMLCCAVWDPRNATNTDGIPVKFGLLIAGIALCIGPYTGASLNPARTLGPAIWENTWTDHWVYWVAPLSAAIIVGYGWPLIFSPIPEPRVRDHADVPLTLVSTETKRHPKHADDDNDVKAGY</sequence>
<feature type="transmembrane region" description="Helical" evidence="6">
    <location>
        <begin position="86"/>
        <end position="104"/>
    </location>
</feature>
<protein>
    <recommendedName>
        <fullName evidence="9">Aquaporin AQPcic-like</fullName>
    </recommendedName>
</protein>
<reference evidence="7" key="1">
    <citation type="submission" date="2022-12" db="EMBL/GenBank/DDBJ databases">
        <title>Chromosome-level genome assembly of the bean flower thrips Megalurothrips usitatus.</title>
        <authorList>
            <person name="Ma L."/>
            <person name="Liu Q."/>
            <person name="Li H."/>
            <person name="Cai W."/>
        </authorList>
    </citation>
    <scope>NUCLEOTIDE SEQUENCE</scope>
    <source>
        <strain evidence="7">Cailab_2022a</strain>
    </source>
</reference>
<dbReference type="GO" id="GO:0005886">
    <property type="term" value="C:plasma membrane"/>
    <property type="evidence" value="ECO:0007669"/>
    <property type="project" value="TreeGrafter"/>
</dbReference>
<feature type="transmembrane region" description="Helical" evidence="6">
    <location>
        <begin position="176"/>
        <end position="196"/>
    </location>
</feature>
<feature type="transmembrane region" description="Helical" evidence="6">
    <location>
        <begin position="145"/>
        <end position="164"/>
    </location>
</feature>
<keyword evidence="3 6" id="KW-1133">Transmembrane helix</keyword>
<name>A0AAV7XU00_9NEOP</name>
<dbReference type="Proteomes" id="UP001075354">
    <property type="component" value="Chromosome 4"/>
</dbReference>
<dbReference type="InterPro" id="IPR000425">
    <property type="entry name" value="MIP"/>
</dbReference>
<dbReference type="SUPFAM" id="SSF81338">
    <property type="entry name" value="Aquaporin-like"/>
    <property type="match status" value="1"/>
</dbReference>
<accession>A0AAV7XU00</accession>